<keyword evidence="4" id="KW-1185">Reference proteome</keyword>
<sequence>MSDDEPHFPVSTMIKPLGALPIPNVPNKPIFRKVTKKDPTTKPRKFVAAIQTAPSNSNDTSDAPPPSPTSPKSGAEGEGGEDPSSPSPHSGRKRARSDASSAPPAKRSKEYEDAPFREGFVAVRSAKPAAGDYADLAHAIIIRACREYSARFAGLYMLPASGVQAQWAQECFCNACGVAKRQYAYTDRIGKIVAQLLENSAFHYKDPAANPLVGFAENRIIAQVRKATTFRTKESVGIVFPNYFNPIALGNIAMELTVDLYYFLSIA</sequence>
<name>A0AAV9ZF10_9AGAR</name>
<dbReference type="AlphaFoldDB" id="A0AAV9ZF10"/>
<proteinExistence type="predicted"/>
<feature type="domain" description="DUF6532" evidence="2">
    <location>
        <begin position="166"/>
        <end position="258"/>
    </location>
</feature>
<dbReference type="InterPro" id="IPR045341">
    <property type="entry name" value="DUF6532"/>
</dbReference>
<evidence type="ECO:0000313" key="4">
    <source>
        <dbReference type="Proteomes" id="UP001362999"/>
    </source>
</evidence>
<accession>A0AAV9ZF10</accession>
<dbReference type="Proteomes" id="UP001362999">
    <property type="component" value="Unassembled WGS sequence"/>
</dbReference>
<dbReference type="EMBL" id="JAWWNJ010000156">
    <property type="protein sequence ID" value="KAK6980873.1"/>
    <property type="molecule type" value="Genomic_DNA"/>
</dbReference>
<organism evidence="3 4">
    <name type="scientific">Favolaschia claudopus</name>
    <dbReference type="NCBI Taxonomy" id="2862362"/>
    <lineage>
        <taxon>Eukaryota</taxon>
        <taxon>Fungi</taxon>
        <taxon>Dikarya</taxon>
        <taxon>Basidiomycota</taxon>
        <taxon>Agaricomycotina</taxon>
        <taxon>Agaricomycetes</taxon>
        <taxon>Agaricomycetidae</taxon>
        <taxon>Agaricales</taxon>
        <taxon>Marasmiineae</taxon>
        <taxon>Mycenaceae</taxon>
        <taxon>Favolaschia</taxon>
    </lineage>
</organism>
<evidence type="ECO:0000256" key="1">
    <source>
        <dbReference type="SAM" id="MobiDB-lite"/>
    </source>
</evidence>
<evidence type="ECO:0000313" key="3">
    <source>
        <dbReference type="EMBL" id="KAK6980873.1"/>
    </source>
</evidence>
<protein>
    <recommendedName>
        <fullName evidence="2">DUF6532 domain-containing protein</fullName>
    </recommendedName>
</protein>
<reference evidence="3 4" key="1">
    <citation type="journal article" date="2024" name="J Genomics">
        <title>Draft genome sequencing and assembly of Favolaschia claudopus CIRM-BRFM 2984 isolated from oak limbs.</title>
        <authorList>
            <person name="Navarro D."/>
            <person name="Drula E."/>
            <person name="Chaduli D."/>
            <person name="Cazenave R."/>
            <person name="Ahrendt S."/>
            <person name="Wang J."/>
            <person name="Lipzen A."/>
            <person name="Daum C."/>
            <person name="Barry K."/>
            <person name="Grigoriev I.V."/>
            <person name="Favel A."/>
            <person name="Rosso M.N."/>
            <person name="Martin F."/>
        </authorList>
    </citation>
    <scope>NUCLEOTIDE SEQUENCE [LARGE SCALE GENOMIC DNA]</scope>
    <source>
        <strain evidence="3 4">CIRM-BRFM 2984</strain>
    </source>
</reference>
<gene>
    <name evidence="3" type="ORF">R3P38DRAFT_3235215</name>
</gene>
<feature type="region of interest" description="Disordered" evidence="1">
    <location>
        <begin position="1"/>
        <end position="111"/>
    </location>
</feature>
<evidence type="ECO:0000259" key="2">
    <source>
        <dbReference type="Pfam" id="PF20149"/>
    </source>
</evidence>
<comment type="caution">
    <text evidence="3">The sequence shown here is derived from an EMBL/GenBank/DDBJ whole genome shotgun (WGS) entry which is preliminary data.</text>
</comment>
<dbReference type="Pfam" id="PF20149">
    <property type="entry name" value="DUF6532"/>
    <property type="match status" value="1"/>
</dbReference>